<evidence type="ECO:0000259" key="1">
    <source>
        <dbReference type="Pfam" id="PF01863"/>
    </source>
</evidence>
<evidence type="ECO:0000313" key="2">
    <source>
        <dbReference type="EMBL" id="EFE24633.1"/>
    </source>
</evidence>
<sequence>MYLKEGEMTSLSYLAGYPEPLLAQVRTLIEQRRLAQTLRQRYPQRHDITTDRALYTYVMALKNRYLRNASPLSRVQYDSRIQVIQQALGLHSAISRVQGSRLKAKAEIRIATLFRQAPEPLLRMIVVHELAHLREKNHDKAFYSLCCHMEPDYHQLEFDARLYLTCLDVEGDVY</sequence>
<name>D4F0X3_EDWTA</name>
<organism evidence="2 3">
    <name type="scientific">Edwardsiella tarda ATCC 23685</name>
    <dbReference type="NCBI Taxonomy" id="500638"/>
    <lineage>
        <taxon>Bacteria</taxon>
        <taxon>Pseudomonadati</taxon>
        <taxon>Pseudomonadota</taxon>
        <taxon>Gammaproteobacteria</taxon>
        <taxon>Enterobacterales</taxon>
        <taxon>Hafniaceae</taxon>
        <taxon>Edwardsiella</taxon>
    </lineage>
</organism>
<dbReference type="AlphaFoldDB" id="D4F0X3"/>
<protein>
    <recommendedName>
        <fullName evidence="1">YgjP-like metallopeptidase domain-containing protein</fullName>
    </recommendedName>
</protein>
<dbReference type="Pfam" id="PF01863">
    <property type="entry name" value="YgjP-like"/>
    <property type="match status" value="1"/>
</dbReference>
<comment type="caution">
    <text evidence="2">The sequence shown here is derived from an EMBL/GenBank/DDBJ whole genome shotgun (WGS) entry which is preliminary data.</text>
</comment>
<feature type="domain" description="YgjP-like metallopeptidase" evidence="1">
    <location>
        <begin position="76"/>
        <end position="156"/>
    </location>
</feature>
<gene>
    <name evidence="2" type="ORF">EDWATA_00353</name>
</gene>
<dbReference type="InterPro" id="IPR002725">
    <property type="entry name" value="YgjP-like_metallopeptidase"/>
</dbReference>
<dbReference type="Proteomes" id="UP000003692">
    <property type="component" value="Unassembled WGS sequence"/>
</dbReference>
<dbReference type="PANTHER" id="PTHR30399:SF1">
    <property type="entry name" value="UTP PYROPHOSPHATASE"/>
    <property type="match status" value="1"/>
</dbReference>
<dbReference type="CDD" id="cd07344">
    <property type="entry name" value="M48_yhfN_like"/>
    <property type="match status" value="1"/>
</dbReference>
<dbReference type="Gene3D" id="3.30.2010.10">
    <property type="entry name" value="Metalloproteases ('zincins'), catalytic domain"/>
    <property type="match status" value="1"/>
</dbReference>
<evidence type="ECO:0000313" key="3">
    <source>
        <dbReference type="Proteomes" id="UP000003692"/>
    </source>
</evidence>
<dbReference type="HOGENOM" id="CLU_101303_0_0_6"/>
<proteinExistence type="predicted"/>
<reference evidence="2 3" key="1">
    <citation type="submission" date="2010-02" db="EMBL/GenBank/DDBJ databases">
        <authorList>
            <person name="Weinstock G."/>
            <person name="Sodergren E."/>
            <person name="Clifton S."/>
            <person name="Fulton L."/>
            <person name="Fulton B."/>
            <person name="Courtney L."/>
            <person name="Fronick C."/>
            <person name="Harrison M."/>
            <person name="Strong C."/>
            <person name="Farmer C."/>
            <person name="Delahaunty K."/>
            <person name="Markovic C."/>
            <person name="Hall O."/>
            <person name="Minx P."/>
            <person name="Tomlinson C."/>
            <person name="Mitreva M."/>
            <person name="Nelson J."/>
            <person name="Hou S."/>
            <person name="Wollam A."/>
            <person name="Pepin K.H."/>
            <person name="Johnson M."/>
            <person name="Bhonagiri V."/>
            <person name="Zhang X."/>
            <person name="Suruliraj S."/>
            <person name="Warren W."/>
            <person name="Chinwalla A."/>
            <person name="Mardis E.R."/>
            <person name="Wilson R.K."/>
        </authorList>
    </citation>
    <scope>NUCLEOTIDE SEQUENCE [LARGE SCALE GENOMIC DNA]</scope>
    <source>
        <strain evidence="2 3">ATCC 23685</strain>
    </source>
</reference>
<dbReference type="PANTHER" id="PTHR30399">
    <property type="entry name" value="UNCHARACTERIZED PROTEIN YGJP"/>
    <property type="match status" value="1"/>
</dbReference>
<dbReference type="EMBL" id="ADGK01000012">
    <property type="protein sequence ID" value="EFE24633.1"/>
    <property type="molecule type" value="Genomic_DNA"/>
</dbReference>
<dbReference type="InterPro" id="IPR053136">
    <property type="entry name" value="UTP_pyrophosphatase-like"/>
</dbReference>
<accession>D4F0X3</accession>